<feature type="transmembrane region" description="Helical" evidence="6">
    <location>
        <begin position="12"/>
        <end position="31"/>
    </location>
</feature>
<feature type="transmembrane region" description="Helical" evidence="6">
    <location>
        <begin position="51"/>
        <end position="73"/>
    </location>
</feature>
<dbReference type="EMBL" id="WISZ01000237">
    <property type="protein sequence ID" value="MQX12602.1"/>
    <property type="molecule type" value="Genomic_DNA"/>
</dbReference>
<dbReference type="GO" id="GO:0016020">
    <property type="term" value="C:membrane"/>
    <property type="evidence" value="ECO:0007669"/>
    <property type="project" value="UniProtKB-SubCell"/>
</dbReference>
<feature type="transmembrane region" description="Helical" evidence="6">
    <location>
        <begin position="361"/>
        <end position="382"/>
    </location>
</feature>
<feature type="transmembrane region" description="Helical" evidence="6">
    <location>
        <begin position="272"/>
        <end position="295"/>
    </location>
</feature>
<sequence length="518" mass="54082">MTGSALTPQKVLFLATGLAGSFLVNLSAQFASTNIADIQGGLSSTADEGSWILTAYTMGSCVGVVISGLLIGALSIGRYLVASSVLFAAAAIACAITADLGTMIAFRSVQGFAAGGYGPAAFVAIFMVAGGPRLPYAVIILAFSLLFAGTAGPVISGFVEEIFGWRSLFLIQAAIGALLALAARLWAPNNAPNWPALKADWMAITLLSLALMSLVLVLNQGTRRFWFESEMIVWGTLVSVAAWAGFAFAIRFSPLPFITPGLLVTRRFGIPIGLNFLLRAGLVVSSYLVPQFLAIVQGYSSFEISELMLWAAAAQLIALPLVWWFLHLCDLRLIMGLGVVLLAFGTALMVNGTALSAGEQFWQALAIYSAGQLLLLAPAMVVGTGSLKPADLPTASLVFNMSNLVGTTLGVGFISNVVTERQKVHSGALFEGASLGQAFDVDRISSLAALASRMADDAGALLSAQIASGAQRQTWALAFADGFLVVAILLMLGTVAIAAIGRSPPLRRPVKISQGETP</sequence>
<dbReference type="PROSITE" id="PS50850">
    <property type="entry name" value="MFS"/>
    <property type="match status" value="1"/>
</dbReference>
<dbReference type="InterPro" id="IPR011701">
    <property type="entry name" value="MFS"/>
</dbReference>
<feature type="transmembrane region" description="Helical" evidence="6">
    <location>
        <begin position="165"/>
        <end position="187"/>
    </location>
</feature>
<keyword evidence="4 6" id="KW-1133">Transmembrane helix</keyword>
<evidence type="ECO:0000256" key="2">
    <source>
        <dbReference type="ARBA" id="ARBA00022448"/>
    </source>
</evidence>
<evidence type="ECO:0000256" key="1">
    <source>
        <dbReference type="ARBA" id="ARBA00004141"/>
    </source>
</evidence>
<feature type="transmembrane region" description="Helical" evidence="6">
    <location>
        <begin position="85"/>
        <end position="106"/>
    </location>
</feature>
<evidence type="ECO:0000256" key="4">
    <source>
        <dbReference type="ARBA" id="ARBA00022989"/>
    </source>
</evidence>
<name>A0A844ALC8_RHIFR</name>
<evidence type="ECO:0000256" key="5">
    <source>
        <dbReference type="ARBA" id="ARBA00023136"/>
    </source>
</evidence>
<comment type="caution">
    <text evidence="8">The sequence shown here is derived from an EMBL/GenBank/DDBJ whole genome shotgun (WGS) entry which is preliminary data.</text>
</comment>
<feature type="transmembrane region" description="Helical" evidence="6">
    <location>
        <begin position="231"/>
        <end position="252"/>
    </location>
</feature>
<dbReference type="PANTHER" id="PTHR42718">
    <property type="entry name" value="MAJOR FACILITATOR SUPERFAMILY MULTIDRUG TRANSPORTER MFSC"/>
    <property type="match status" value="1"/>
</dbReference>
<proteinExistence type="predicted"/>
<dbReference type="GO" id="GO:0022857">
    <property type="term" value="F:transmembrane transporter activity"/>
    <property type="evidence" value="ECO:0007669"/>
    <property type="project" value="InterPro"/>
</dbReference>
<reference evidence="8 9" key="1">
    <citation type="journal article" date="2013" name="Genome Biol.">
        <title>Comparative genomics of the core and accessory genomes of 48 Sinorhizobium strains comprising five genospecies.</title>
        <authorList>
            <person name="Sugawara M."/>
            <person name="Epstein B."/>
            <person name="Badgley B.D."/>
            <person name="Unno T."/>
            <person name="Xu L."/>
            <person name="Reese J."/>
            <person name="Gyaneshwar P."/>
            <person name="Denny R."/>
            <person name="Mudge J."/>
            <person name="Bharti A.K."/>
            <person name="Farmer A.D."/>
            <person name="May G.D."/>
            <person name="Woodward J.E."/>
            <person name="Medigue C."/>
            <person name="Vallenet D."/>
            <person name="Lajus A."/>
            <person name="Rouy Z."/>
            <person name="Martinez-Vaz B."/>
            <person name="Tiffin P."/>
            <person name="Young N.D."/>
            <person name="Sadowsky M.J."/>
        </authorList>
    </citation>
    <scope>NUCLEOTIDE SEQUENCE [LARGE SCALE GENOMIC DNA]</scope>
    <source>
        <strain evidence="8 9">USDA205</strain>
    </source>
</reference>
<evidence type="ECO:0000256" key="6">
    <source>
        <dbReference type="SAM" id="Phobius"/>
    </source>
</evidence>
<dbReference type="Gene3D" id="1.20.1720.10">
    <property type="entry name" value="Multidrug resistance protein D"/>
    <property type="match status" value="1"/>
</dbReference>
<feature type="domain" description="Major facilitator superfamily (MFS) profile" evidence="7">
    <location>
        <begin position="13"/>
        <end position="505"/>
    </location>
</feature>
<gene>
    <name evidence="8" type="ORF">GHK48_31445</name>
</gene>
<dbReference type="RefSeq" id="WP_037431923.1">
    <property type="nucleotide sequence ID" value="NZ_BJNI01000082.1"/>
</dbReference>
<dbReference type="InterPro" id="IPR036259">
    <property type="entry name" value="MFS_trans_sf"/>
</dbReference>
<accession>A0A844ALC8</accession>
<dbReference type="Proteomes" id="UP000466694">
    <property type="component" value="Unassembled WGS sequence"/>
</dbReference>
<feature type="transmembrane region" description="Helical" evidence="6">
    <location>
        <begin position="394"/>
        <end position="414"/>
    </location>
</feature>
<dbReference type="AlphaFoldDB" id="A0A844ALC8"/>
<feature type="transmembrane region" description="Helical" evidence="6">
    <location>
        <begin position="307"/>
        <end position="326"/>
    </location>
</feature>
<keyword evidence="2" id="KW-0813">Transport</keyword>
<dbReference type="SUPFAM" id="SSF103473">
    <property type="entry name" value="MFS general substrate transporter"/>
    <property type="match status" value="1"/>
</dbReference>
<keyword evidence="3 6" id="KW-0812">Transmembrane</keyword>
<evidence type="ECO:0000313" key="8">
    <source>
        <dbReference type="EMBL" id="MQX12602.1"/>
    </source>
</evidence>
<dbReference type="InterPro" id="IPR020846">
    <property type="entry name" value="MFS_dom"/>
</dbReference>
<feature type="transmembrane region" description="Helical" evidence="6">
    <location>
        <begin position="136"/>
        <end position="159"/>
    </location>
</feature>
<evidence type="ECO:0000313" key="9">
    <source>
        <dbReference type="Proteomes" id="UP000466694"/>
    </source>
</evidence>
<dbReference type="PANTHER" id="PTHR42718:SF9">
    <property type="entry name" value="MAJOR FACILITATOR SUPERFAMILY MULTIDRUG TRANSPORTER MFSC"/>
    <property type="match status" value="1"/>
</dbReference>
<comment type="subcellular location">
    <subcellularLocation>
        <location evidence="1">Membrane</location>
        <topology evidence="1">Multi-pass membrane protein</topology>
    </subcellularLocation>
</comment>
<dbReference type="Pfam" id="PF07690">
    <property type="entry name" value="MFS_1"/>
    <property type="match status" value="1"/>
</dbReference>
<feature type="transmembrane region" description="Helical" evidence="6">
    <location>
        <begin position="333"/>
        <end position="355"/>
    </location>
</feature>
<evidence type="ECO:0000259" key="7">
    <source>
        <dbReference type="PROSITE" id="PS50850"/>
    </source>
</evidence>
<feature type="transmembrane region" description="Helical" evidence="6">
    <location>
        <begin position="482"/>
        <end position="501"/>
    </location>
</feature>
<protein>
    <submittedName>
        <fullName evidence="8">MFS transporter</fullName>
    </submittedName>
</protein>
<keyword evidence="5 6" id="KW-0472">Membrane</keyword>
<organism evidence="8 9">
    <name type="scientific">Rhizobium fredii</name>
    <name type="common">Sinorhizobium fredii</name>
    <dbReference type="NCBI Taxonomy" id="380"/>
    <lineage>
        <taxon>Bacteria</taxon>
        <taxon>Pseudomonadati</taxon>
        <taxon>Pseudomonadota</taxon>
        <taxon>Alphaproteobacteria</taxon>
        <taxon>Hyphomicrobiales</taxon>
        <taxon>Rhizobiaceae</taxon>
        <taxon>Sinorhizobium/Ensifer group</taxon>
        <taxon>Sinorhizobium</taxon>
    </lineage>
</organism>
<evidence type="ECO:0000256" key="3">
    <source>
        <dbReference type="ARBA" id="ARBA00022692"/>
    </source>
</evidence>
<feature type="transmembrane region" description="Helical" evidence="6">
    <location>
        <begin position="199"/>
        <end position="219"/>
    </location>
</feature>